<reference evidence="2" key="1">
    <citation type="submission" date="2022-06" db="EMBL/GenBank/DDBJ databases">
        <title>Complete genome sequence of Streptomyces nigrescens HEK616.</title>
        <authorList>
            <person name="Asamizu S."/>
            <person name="Onaka H."/>
        </authorList>
    </citation>
    <scope>NUCLEOTIDE SEQUENCE</scope>
    <source>
        <strain evidence="2">HEK616</strain>
    </source>
</reference>
<name>A0ABM7ZSH3_STRNI</name>
<accession>A0ABM7ZSH3</accession>
<dbReference type="GO" id="GO:0008168">
    <property type="term" value="F:methyltransferase activity"/>
    <property type="evidence" value="ECO:0007669"/>
    <property type="project" value="UniProtKB-KW"/>
</dbReference>
<evidence type="ECO:0000313" key="2">
    <source>
        <dbReference type="EMBL" id="BDM69194.1"/>
    </source>
</evidence>
<dbReference type="Gene3D" id="3.40.50.150">
    <property type="entry name" value="Vaccinia Virus protein VP39"/>
    <property type="match status" value="1"/>
</dbReference>
<keyword evidence="2" id="KW-0489">Methyltransferase</keyword>
<evidence type="ECO:0000256" key="1">
    <source>
        <dbReference type="SAM" id="MobiDB-lite"/>
    </source>
</evidence>
<protein>
    <submittedName>
        <fullName evidence="2">Methyltransferase type 12</fullName>
    </submittedName>
</protein>
<dbReference type="EMBL" id="AP026073">
    <property type="protein sequence ID" value="BDM69194.1"/>
    <property type="molecule type" value="Genomic_DNA"/>
</dbReference>
<organism evidence="2 3">
    <name type="scientific">Streptomyces nigrescens</name>
    <dbReference type="NCBI Taxonomy" id="1920"/>
    <lineage>
        <taxon>Bacteria</taxon>
        <taxon>Bacillati</taxon>
        <taxon>Actinomycetota</taxon>
        <taxon>Actinomycetes</taxon>
        <taxon>Kitasatosporales</taxon>
        <taxon>Streptomycetaceae</taxon>
        <taxon>Streptomyces</taxon>
    </lineage>
</organism>
<dbReference type="RefSeq" id="WP_261953122.1">
    <property type="nucleotide sequence ID" value="NZ_AP026073.1"/>
</dbReference>
<gene>
    <name evidence="2" type="ORF">HEK616_26810</name>
</gene>
<keyword evidence="3" id="KW-1185">Reference proteome</keyword>
<proteinExistence type="predicted"/>
<evidence type="ECO:0000313" key="3">
    <source>
        <dbReference type="Proteomes" id="UP001059597"/>
    </source>
</evidence>
<dbReference type="GO" id="GO:0032259">
    <property type="term" value="P:methylation"/>
    <property type="evidence" value="ECO:0007669"/>
    <property type="project" value="UniProtKB-KW"/>
</dbReference>
<sequence>MAPAQHDGGSGSPARMTRFDDLYDQPDPRAYFRVLGALDYQTPQHAQGVFRRLLRAAVAAAPADRATGERPGTVLDLCCSYGINAALLNHDVTLAELAAHYTSAEAAGLSTAELIARDRRFYAARRRPDAVPVVGIDIAAPALGYARAAGLLDAAFAENLETAAPGPALRQALRGLRLITVTGGASFLSARTFRSLLAEDAAREGGRDLPWVAAFVLRTGSYRPIADGLARLGLTTEKDQTRTYPQRRFTDADEQKYAFAAVTAAGDDPSGKESLGYFHTALYVSRPAAQAAARPLSTLLPAP</sequence>
<dbReference type="Proteomes" id="UP001059597">
    <property type="component" value="Chromosome"/>
</dbReference>
<dbReference type="InterPro" id="IPR029063">
    <property type="entry name" value="SAM-dependent_MTases_sf"/>
</dbReference>
<dbReference type="SUPFAM" id="SSF53335">
    <property type="entry name" value="S-adenosyl-L-methionine-dependent methyltransferases"/>
    <property type="match status" value="2"/>
</dbReference>
<feature type="region of interest" description="Disordered" evidence="1">
    <location>
        <begin position="1"/>
        <end position="20"/>
    </location>
</feature>
<keyword evidence="2" id="KW-0808">Transferase</keyword>